<dbReference type="SMART" id="SM00382">
    <property type="entry name" value="AAA"/>
    <property type="match status" value="2"/>
</dbReference>
<gene>
    <name evidence="8" type="primary">rbsA</name>
    <name evidence="8" type="ORF">MPLDJ20_20132</name>
</gene>
<dbReference type="Gene3D" id="3.40.50.300">
    <property type="entry name" value="P-loop containing nucleotide triphosphate hydrolases"/>
    <property type="match status" value="2"/>
</dbReference>
<dbReference type="GO" id="GO:0016887">
    <property type="term" value="F:ATP hydrolysis activity"/>
    <property type="evidence" value="ECO:0007669"/>
    <property type="project" value="InterPro"/>
</dbReference>
<feature type="domain" description="ABC transporter" evidence="7">
    <location>
        <begin position="256"/>
        <end position="500"/>
    </location>
</feature>
<evidence type="ECO:0000256" key="5">
    <source>
        <dbReference type="ARBA" id="ARBA00022741"/>
    </source>
</evidence>
<dbReference type="InterPro" id="IPR050107">
    <property type="entry name" value="ABC_carbohydrate_import_ATPase"/>
</dbReference>
<dbReference type="PANTHER" id="PTHR43790">
    <property type="entry name" value="CARBOHYDRATE TRANSPORT ATP-BINDING PROTEIN MG119-RELATED"/>
    <property type="match status" value="1"/>
</dbReference>
<dbReference type="CDD" id="cd03215">
    <property type="entry name" value="ABC_Carb_Monos_II"/>
    <property type="match status" value="1"/>
</dbReference>
<dbReference type="PROSITE" id="PS00211">
    <property type="entry name" value="ABC_TRANSPORTER_1"/>
    <property type="match status" value="1"/>
</dbReference>
<reference evidence="8 9" key="1">
    <citation type="submission" date="2014-08" db="EMBL/GenBank/DDBJ databases">
        <authorList>
            <person name="Moulin Lionel"/>
        </authorList>
    </citation>
    <scope>NUCLEOTIDE SEQUENCE [LARGE SCALE GENOMIC DNA]</scope>
</reference>
<evidence type="ECO:0000256" key="4">
    <source>
        <dbReference type="ARBA" id="ARBA00022737"/>
    </source>
</evidence>
<evidence type="ECO:0000256" key="6">
    <source>
        <dbReference type="ARBA" id="ARBA00022840"/>
    </source>
</evidence>
<evidence type="ECO:0000313" key="8">
    <source>
        <dbReference type="EMBL" id="CDX35305.1"/>
    </source>
</evidence>
<keyword evidence="4" id="KW-0677">Repeat</keyword>
<accession>A0A090EUK5</accession>
<keyword evidence="8" id="KW-0378">Hydrolase</keyword>
<keyword evidence="6 8" id="KW-0067">ATP-binding</keyword>
<dbReference type="Proteomes" id="UP000046373">
    <property type="component" value="Unassembled WGS sequence"/>
</dbReference>
<protein>
    <submittedName>
        <fullName evidence="8">Ribose import ATP-binding protein RbsA 2</fullName>
        <ecNumber evidence="8">3.6.3.17</ecNumber>
    </submittedName>
</protein>
<proteinExistence type="inferred from homology"/>
<dbReference type="InterPro" id="IPR003439">
    <property type="entry name" value="ABC_transporter-like_ATP-bd"/>
</dbReference>
<keyword evidence="5" id="KW-0547">Nucleotide-binding</keyword>
<dbReference type="EC" id="3.6.3.17" evidence="8"/>
<evidence type="ECO:0000256" key="2">
    <source>
        <dbReference type="ARBA" id="ARBA00022448"/>
    </source>
</evidence>
<evidence type="ECO:0000256" key="1">
    <source>
        <dbReference type="ARBA" id="ARBA00005417"/>
    </source>
</evidence>
<dbReference type="AlphaFoldDB" id="A0A090EUK5"/>
<dbReference type="GO" id="GO:0005524">
    <property type="term" value="F:ATP binding"/>
    <property type="evidence" value="ECO:0007669"/>
    <property type="project" value="UniProtKB-KW"/>
</dbReference>
<dbReference type="InterPro" id="IPR017871">
    <property type="entry name" value="ABC_transporter-like_CS"/>
</dbReference>
<keyword evidence="3" id="KW-0762">Sugar transport</keyword>
<organism evidence="8 9">
    <name type="scientific">Mesorhizobium plurifarium</name>
    <dbReference type="NCBI Taxonomy" id="69974"/>
    <lineage>
        <taxon>Bacteria</taxon>
        <taxon>Pseudomonadati</taxon>
        <taxon>Pseudomonadota</taxon>
        <taxon>Alphaproteobacteria</taxon>
        <taxon>Hyphomicrobiales</taxon>
        <taxon>Phyllobacteriaceae</taxon>
        <taxon>Mesorhizobium</taxon>
    </lineage>
</organism>
<comment type="similarity">
    <text evidence="1">Belongs to the ABC transporter superfamily.</text>
</comment>
<name>A0A090EUK5_MESPL</name>
<sequence>MVTQTVYSVRGVTKRFGRQVALDNVNIDIQEGSVLGLVGSNGAGKSTLMRCLAGALKPDQGELVLAGRQLHMNSMHEAWQAGIAFVSQELNLFPALSIAENLCLVPGRRGWRSAARMADEAGPVLERLGFRANLAAPLGSLSLADRQLVEIARALLQNPRVFILDEPTSALHASEVDRLHNILRELKWSGTAIVYISHFIEELLGVSDTVAVLRDGRRVTLPERPGPPPLPDVVTAMLGDKPTNLSPTKGGARETISTENPLRLTNLRGPIALSVDRMEARRGEVVGVAGLAGAGVEELFAVLFGRLPVVRGEISLPSGGRHKANSASAVANGIAYVPADRKRLGLALDQSIADNVSSVRGLGLGRDGFVISGRRQAERARQRCAATGVKMASVGQAVGSLSGGNQQKVVFAKWIEADPTLLLLDDPMRGVDIGAKSELYALIRQLAAEKRVVVIYSSDPADYIAVADRVLVFNGGKVADELSGNQLTEHRIVTSMNGSSGVSACV</sequence>
<evidence type="ECO:0000313" key="9">
    <source>
        <dbReference type="Proteomes" id="UP000046373"/>
    </source>
</evidence>
<dbReference type="InterPro" id="IPR003593">
    <property type="entry name" value="AAA+_ATPase"/>
</dbReference>
<dbReference type="CDD" id="cd03216">
    <property type="entry name" value="ABC_Carb_Monos_I"/>
    <property type="match status" value="1"/>
</dbReference>
<dbReference type="Pfam" id="PF00005">
    <property type="entry name" value="ABC_tran"/>
    <property type="match status" value="2"/>
</dbReference>
<dbReference type="PANTHER" id="PTHR43790:SF9">
    <property type="entry name" value="GALACTOFURANOSE TRANSPORTER ATP-BINDING PROTEIN YTFR"/>
    <property type="match status" value="1"/>
</dbReference>
<feature type="domain" description="ABC transporter" evidence="7">
    <location>
        <begin position="7"/>
        <end position="240"/>
    </location>
</feature>
<evidence type="ECO:0000259" key="7">
    <source>
        <dbReference type="PROSITE" id="PS50893"/>
    </source>
</evidence>
<dbReference type="SUPFAM" id="SSF52540">
    <property type="entry name" value="P-loop containing nucleoside triphosphate hydrolases"/>
    <property type="match status" value="2"/>
</dbReference>
<dbReference type="EMBL" id="CCNB01000012">
    <property type="protein sequence ID" value="CDX35305.1"/>
    <property type="molecule type" value="Genomic_DNA"/>
</dbReference>
<evidence type="ECO:0000256" key="3">
    <source>
        <dbReference type="ARBA" id="ARBA00022597"/>
    </source>
</evidence>
<keyword evidence="2" id="KW-0813">Transport</keyword>
<dbReference type="InterPro" id="IPR027417">
    <property type="entry name" value="P-loop_NTPase"/>
</dbReference>
<dbReference type="PROSITE" id="PS50893">
    <property type="entry name" value="ABC_TRANSPORTER_2"/>
    <property type="match status" value="2"/>
</dbReference>